<evidence type="ECO:0000259" key="7">
    <source>
        <dbReference type="Pfam" id="PF08386"/>
    </source>
</evidence>
<dbReference type="Pfam" id="PF00561">
    <property type="entry name" value="Abhydrolase_1"/>
    <property type="match status" value="1"/>
</dbReference>
<evidence type="ECO:0000256" key="1">
    <source>
        <dbReference type="ARBA" id="ARBA00010088"/>
    </source>
</evidence>
<evidence type="ECO:0000259" key="6">
    <source>
        <dbReference type="Pfam" id="PF00561"/>
    </source>
</evidence>
<keyword evidence="9" id="KW-1185">Reference proteome</keyword>
<feature type="domain" description="AB hydrolase-1" evidence="6">
    <location>
        <begin position="90"/>
        <end position="275"/>
    </location>
</feature>
<dbReference type="AlphaFoldDB" id="A0A4S8PXV9"/>
<feature type="region of interest" description="Disordered" evidence="4">
    <location>
        <begin position="341"/>
        <end position="366"/>
    </location>
</feature>
<dbReference type="Gene3D" id="3.40.50.1820">
    <property type="entry name" value="alpha/beta hydrolase"/>
    <property type="match status" value="1"/>
</dbReference>
<dbReference type="SUPFAM" id="SSF53474">
    <property type="entry name" value="alpha/beta-Hydrolases"/>
    <property type="match status" value="1"/>
</dbReference>
<evidence type="ECO:0000256" key="2">
    <source>
        <dbReference type="ARBA" id="ARBA00022729"/>
    </source>
</evidence>
<feature type="domain" description="Peptidase S33 tripeptidyl aminopeptidase-like C-terminal" evidence="7">
    <location>
        <begin position="413"/>
        <end position="507"/>
    </location>
</feature>
<dbReference type="PANTHER" id="PTHR43248">
    <property type="entry name" value="2-SUCCINYL-6-HYDROXY-2,4-CYCLOHEXADIENE-1-CARBOXYLATE SYNTHASE"/>
    <property type="match status" value="1"/>
</dbReference>
<dbReference type="GO" id="GO:0016787">
    <property type="term" value="F:hydrolase activity"/>
    <property type="evidence" value="ECO:0007669"/>
    <property type="project" value="UniProtKB-KW"/>
</dbReference>
<comment type="similarity">
    <text evidence="1">Belongs to the peptidase S33 family.</text>
</comment>
<feature type="chain" id="PRO_5020720665" evidence="5">
    <location>
        <begin position="31"/>
        <end position="534"/>
    </location>
</feature>
<feature type="compositionally biased region" description="Acidic residues" evidence="4">
    <location>
        <begin position="510"/>
        <end position="519"/>
    </location>
</feature>
<feature type="signal peptide" evidence="5">
    <location>
        <begin position="1"/>
        <end position="30"/>
    </location>
</feature>
<sequence>MQRRRIVGIGVTLAAAAGLTATLVTLPAIADDGDASKVDWGACPEDVTGAERLECATVPVPLDYDEPDGTRIDVMISRLASQNEADRRGVLMLNPGGPGGAGLSQPTDLVDLGLPNGVSDAYDLIGMDPRGVGHSSPVSCGFTTDQDYGANVPPFAVDEAAVAERAAIAEGVAEQCAANDPDGLMQHMTTANTARDMDWIRQALGEEKINFYGSSYGSSLGSAYASLFPEHSDRIVIDSNGGDTALDFAMQRRWGPGVEESFPTFAAWAAERHDSYGLGQTPEEVREGYFALAQQLDEQPVDIFDGPMFRFYVFFTLYKESSYGPMARLWESLAASDEDEVRRQADQLDLPVPASRADGTEGAAEPSPFDNALSAYLAVTCNDTDWPEDVATYQDAVAADREEYPMFGGAGGNITPCAFWHNDPLEPQVAITDEGPANVLVLQNERDVATPLEGGHLVSEAFGDRARLVTVDDDGHGVYVYGDNPCALNITTDYLVDGEFPESDVRCEASDESGLDLDDTGQQQRAEALDRLGL</sequence>
<dbReference type="InterPro" id="IPR029058">
    <property type="entry name" value="AB_hydrolase_fold"/>
</dbReference>
<name>A0A4S8PXV9_9ACTN</name>
<comment type="caution">
    <text evidence="8">The sequence shown here is derived from an EMBL/GenBank/DDBJ whole genome shotgun (WGS) entry which is preliminary data.</text>
</comment>
<reference evidence="9" key="1">
    <citation type="submission" date="2019-04" db="EMBL/GenBank/DDBJ databases">
        <title>Nocardioides xinjiangensis sp. nov.</title>
        <authorList>
            <person name="Liu S."/>
        </authorList>
    </citation>
    <scope>NUCLEOTIDE SEQUENCE [LARGE SCALE GENOMIC DNA]</scope>
    <source>
        <strain evidence="9">18</strain>
    </source>
</reference>
<organism evidence="8 9">
    <name type="scientific">Glycomyces buryatensis</name>
    <dbReference type="NCBI Taxonomy" id="2570927"/>
    <lineage>
        <taxon>Bacteria</taxon>
        <taxon>Bacillati</taxon>
        <taxon>Actinomycetota</taxon>
        <taxon>Actinomycetes</taxon>
        <taxon>Glycomycetales</taxon>
        <taxon>Glycomycetaceae</taxon>
        <taxon>Glycomyces</taxon>
    </lineage>
</organism>
<dbReference type="Proteomes" id="UP000308760">
    <property type="component" value="Unassembled WGS sequence"/>
</dbReference>
<evidence type="ECO:0000256" key="4">
    <source>
        <dbReference type="SAM" id="MobiDB-lite"/>
    </source>
</evidence>
<keyword evidence="3 8" id="KW-0378">Hydrolase</keyword>
<gene>
    <name evidence="8" type="ORF">FAB82_22110</name>
</gene>
<dbReference type="InterPro" id="IPR013595">
    <property type="entry name" value="Pept_S33_TAP-like_C"/>
</dbReference>
<dbReference type="OrthoDB" id="3930934at2"/>
<feature type="region of interest" description="Disordered" evidence="4">
    <location>
        <begin position="510"/>
        <end position="534"/>
    </location>
</feature>
<dbReference type="EMBL" id="STGY01000072">
    <property type="protein sequence ID" value="THV36478.1"/>
    <property type="molecule type" value="Genomic_DNA"/>
</dbReference>
<protein>
    <submittedName>
        <fullName evidence="8">Alpha/beta hydrolase</fullName>
    </submittedName>
</protein>
<evidence type="ECO:0000313" key="8">
    <source>
        <dbReference type="EMBL" id="THV36478.1"/>
    </source>
</evidence>
<dbReference type="InterPro" id="IPR051601">
    <property type="entry name" value="Serine_prot/Carboxylest_S33"/>
</dbReference>
<dbReference type="InterPro" id="IPR000073">
    <property type="entry name" value="AB_hydrolase_1"/>
</dbReference>
<proteinExistence type="inferred from homology"/>
<evidence type="ECO:0000256" key="5">
    <source>
        <dbReference type="SAM" id="SignalP"/>
    </source>
</evidence>
<reference evidence="8 9" key="2">
    <citation type="submission" date="2019-05" db="EMBL/GenBank/DDBJ databases">
        <title>Glycomyces buryatensis sp. nov.</title>
        <authorList>
            <person name="Nikitina E."/>
        </authorList>
    </citation>
    <scope>NUCLEOTIDE SEQUENCE [LARGE SCALE GENOMIC DNA]</scope>
    <source>
        <strain evidence="8 9">18</strain>
    </source>
</reference>
<dbReference type="Pfam" id="PF08386">
    <property type="entry name" value="Abhydrolase_4"/>
    <property type="match status" value="1"/>
</dbReference>
<evidence type="ECO:0000256" key="3">
    <source>
        <dbReference type="ARBA" id="ARBA00022801"/>
    </source>
</evidence>
<dbReference type="RefSeq" id="WP_136536721.1">
    <property type="nucleotide sequence ID" value="NZ_STGY01000072.1"/>
</dbReference>
<keyword evidence="2 5" id="KW-0732">Signal</keyword>
<dbReference type="PANTHER" id="PTHR43248:SF29">
    <property type="entry name" value="TRIPEPTIDYL AMINOPEPTIDASE"/>
    <property type="match status" value="1"/>
</dbReference>
<evidence type="ECO:0000313" key="9">
    <source>
        <dbReference type="Proteomes" id="UP000308760"/>
    </source>
</evidence>
<accession>A0A4S8PXV9</accession>